<dbReference type="EMBL" id="CP000866">
    <property type="protein sequence ID" value="ABX12786.1"/>
    <property type="molecule type" value="Genomic_DNA"/>
</dbReference>
<dbReference type="OrthoDB" id="2965at2157"/>
<organism evidence="2 3">
    <name type="scientific">Nitrosopumilus maritimus (strain SCM1)</name>
    <dbReference type="NCBI Taxonomy" id="436308"/>
    <lineage>
        <taxon>Archaea</taxon>
        <taxon>Nitrososphaerota</taxon>
        <taxon>Nitrososphaeria</taxon>
        <taxon>Nitrosopumilales</taxon>
        <taxon>Nitrosopumilaceae</taxon>
        <taxon>Nitrosopumilus</taxon>
    </lineage>
</organism>
<dbReference type="GeneID" id="5774380"/>
<dbReference type="KEGG" id="nmr:Nmar_0890"/>
<keyword evidence="1" id="KW-0472">Membrane</keyword>
<dbReference type="HOGENOM" id="CLU_2597520_0_0_2"/>
<dbReference type="RefSeq" id="WP_012215273.1">
    <property type="nucleotide sequence ID" value="NC_010085.1"/>
</dbReference>
<dbReference type="STRING" id="436308.Nmar_0890"/>
<evidence type="ECO:0000256" key="1">
    <source>
        <dbReference type="SAM" id="Phobius"/>
    </source>
</evidence>
<dbReference type="AlphaFoldDB" id="A9A275"/>
<evidence type="ECO:0000313" key="2">
    <source>
        <dbReference type="EMBL" id="ABX12786.1"/>
    </source>
</evidence>
<proteinExistence type="predicted"/>
<sequence>MGNAMIYAGIAIGVAALAGIMVYAHDNQENYLRDDAVLAPAAEQGAFSSDTGMVQLNKEQWHEDPFGDRAAEVRAAYESGG</sequence>
<dbReference type="Proteomes" id="UP000000792">
    <property type="component" value="Chromosome"/>
</dbReference>
<name>A9A275_NITMS</name>
<dbReference type="InParanoid" id="A9A275"/>
<protein>
    <submittedName>
        <fullName evidence="2">Uncharacterized protein</fullName>
    </submittedName>
</protein>
<dbReference type="EnsemblBacteria" id="ABX12786">
    <property type="protein sequence ID" value="ABX12786"/>
    <property type="gene ID" value="Nmar_0890"/>
</dbReference>
<reference evidence="2 3" key="1">
    <citation type="journal article" date="2010" name="Proc. Natl. Acad. Sci. U.S.A.">
        <title>Nitrosopumilus maritimus genome reveals unique mechanisms for nitrification and autotrophy in globally distributed marine crenarchaea.</title>
        <authorList>
            <person name="Walker C.B."/>
            <person name="de la Torre J.R."/>
            <person name="Klotz M.G."/>
            <person name="Urakawa H."/>
            <person name="Pinel N."/>
            <person name="Arp D.J."/>
            <person name="Brochier-Armanet C."/>
            <person name="Chain P.S."/>
            <person name="Chan P.P."/>
            <person name="Gollabgir A."/>
            <person name="Hemp J."/>
            <person name="Hugler M."/>
            <person name="Karr E.A."/>
            <person name="Konneke M."/>
            <person name="Shin M."/>
            <person name="Lawton T.J."/>
            <person name="Lowe T."/>
            <person name="Martens-Habbena W."/>
            <person name="Sayavedra-Soto L.A."/>
            <person name="Lang D."/>
            <person name="Sievert S.M."/>
            <person name="Rosenzweig A.C."/>
            <person name="Manning G."/>
            <person name="Stahl D.A."/>
        </authorList>
    </citation>
    <scope>NUCLEOTIDE SEQUENCE [LARGE SCALE GENOMIC DNA]</scope>
    <source>
        <strain evidence="2 3">SCM1</strain>
    </source>
</reference>
<keyword evidence="1" id="KW-0812">Transmembrane</keyword>
<evidence type="ECO:0000313" key="3">
    <source>
        <dbReference type="Proteomes" id="UP000000792"/>
    </source>
</evidence>
<gene>
    <name evidence="2" type="ordered locus">Nmar_0890</name>
</gene>
<accession>A9A275</accession>
<keyword evidence="1" id="KW-1133">Transmembrane helix</keyword>
<dbReference type="eggNOG" id="arCOG11730">
    <property type="taxonomic scope" value="Archaea"/>
</dbReference>
<keyword evidence="3" id="KW-1185">Reference proteome</keyword>
<feature type="transmembrane region" description="Helical" evidence="1">
    <location>
        <begin position="6"/>
        <end position="24"/>
    </location>
</feature>